<dbReference type="Pfam" id="PF00083">
    <property type="entry name" value="Sugar_tr"/>
    <property type="match status" value="1"/>
</dbReference>
<comment type="similarity">
    <text evidence="2 7">Belongs to the major facilitator superfamily. Sugar transporter (TC 2.A.1.1) family.</text>
</comment>
<dbReference type="PROSITE" id="PS50850">
    <property type="entry name" value="MFS"/>
    <property type="match status" value="1"/>
</dbReference>
<organism evidence="11 12">
    <name type="scientific">Galdieria partita</name>
    <dbReference type="NCBI Taxonomy" id="83374"/>
    <lineage>
        <taxon>Eukaryota</taxon>
        <taxon>Rhodophyta</taxon>
        <taxon>Bangiophyceae</taxon>
        <taxon>Galdieriales</taxon>
        <taxon>Galdieriaceae</taxon>
        <taxon>Galdieria</taxon>
    </lineage>
</organism>
<dbReference type="InterPro" id="IPR005828">
    <property type="entry name" value="MFS_sugar_transport-like"/>
</dbReference>
<dbReference type="FunFam" id="1.20.1250.20:FF:000134">
    <property type="entry name" value="MFS sugar transporter protein"/>
    <property type="match status" value="1"/>
</dbReference>
<evidence type="ECO:0000256" key="6">
    <source>
        <dbReference type="ARBA" id="ARBA00023136"/>
    </source>
</evidence>
<feature type="transmembrane region" description="Helical" evidence="9">
    <location>
        <begin position="319"/>
        <end position="340"/>
    </location>
</feature>
<evidence type="ECO:0000259" key="10">
    <source>
        <dbReference type="PROSITE" id="PS50850"/>
    </source>
</evidence>
<dbReference type="NCBIfam" id="TIGR00879">
    <property type="entry name" value="SP"/>
    <property type="match status" value="1"/>
</dbReference>
<dbReference type="AlphaFoldDB" id="A0A9C7PR51"/>
<dbReference type="SUPFAM" id="SSF103473">
    <property type="entry name" value="MFS general substrate transporter"/>
    <property type="match status" value="1"/>
</dbReference>
<evidence type="ECO:0000256" key="4">
    <source>
        <dbReference type="ARBA" id="ARBA00022692"/>
    </source>
</evidence>
<dbReference type="InterPro" id="IPR005829">
    <property type="entry name" value="Sugar_transporter_CS"/>
</dbReference>
<feature type="compositionally biased region" description="Basic and acidic residues" evidence="8">
    <location>
        <begin position="19"/>
        <end position="28"/>
    </location>
</feature>
<dbReference type="PROSITE" id="PS00216">
    <property type="entry name" value="SUGAR_TRANSPORT_1"/>
    <property type="match status" value="1"/>
</dbReference>
<evidence type="ECO:0000256" key="2">
    <source>
        <dbReference type="ARBA" id="ARBA00010992"/>
    </source>
</evidence>
<feature type="transmembrane region" description="Helical" evidence="9">
    <location>
        <begin position="478"/>
        <end position="498"/>
    </location>
</feature>
<feature type="domain" description="Major facilitator superfamily (MFS) profile" evidence="10">
    <location>
        <begin position="75"/>
        <end position="504"/>
    </location>
</feature>
<dbReference type="InterPro" id="IPR050814">
    <property type="entry name" value="Myo-inositol_Transporter"/>
</dbReference>
<name>A0A9C7PR51_9RHOD</name>
<feature type="transmembrane region" description="Helical" evidence="9">
    <location>
        <begin position="382"/>
        <end position="402"/>
    </location>
</feature>
<dbReference type="InterPro" id="IPR020846">
    <property type="entry name" value="MFS_dom"/>
</dbReference>
<evidence type="ECO:0000256" key="1">
    <source>
        <dbReference type="ARBA" id="ARBA00004141"/>
    </source>
</evidence>
<keyword evidence="3 7" id="KW-0813">Transport</keyword>
<evidence type="ECO:0000256" key="5">
    <source>
        <dbReference type="ARBA" id="ARBA00022989"/>
    </source>
</evidence>
<dbReference type="Proteomes" id="UP001061958">
    <property type="component" value="Unassembled WGS sequence"/>
</dbReference>
<dbReference type="GO" id="GO:0022857">
    <property type="term" value="F:transmembrane transporter activity"/>
    <property type="evidence" value="ECO:0007669"/>
    <property type="project" value="InterPro"/>
</dbReference>
<dbReference type="PANTHER" id="PTHR48020:SF9">
    <property type="entry name" value="MAJOR FACILITATOR SUPERFAMILY (MFS) PROFILE DOMAIN-CONTAINING PROTEIN"/>
    <property type="match status" value="1"/>
</dbReference>
<gene>
    <name evidence="11" type="ORF">GpartN1_g283.t1</name>
</gene>
<evidence type="ECO:0000256" key="3">
    <source>
        <dbReference type="ARBA" id="ARBA00022448"/>
    </source>
</evidence>
<evidence type="ECO:0000313" key="12">
    <source>
        <dbReference type="Proteomes" id="UP001061958"/>
    </source>
</evidence>
<feature type="transmembrane region" description="Helical" evidence="9">
    <location>
        <begin position="352"/>
        <end position="375"/>
    </location>
</feature>
<dbReference type="GO" id="GO:0016020">
    <property type="term" value="C:membrane"/>
    <property type="evidence" value="ECO:0007669"/>
    <property type="project" value="UniProtKB-SubCell"/>
</dbReference>
<comment type="caution">
    <text evidence="11">The sequence shown here is derived from an EMBL/GenBank/DDBJ whole genome shotgun (WGS) entry which is preliminary data.</text>
</comment>
<keyword evidence="12" id="KW-1185">Reference proteome</keyword>
<dbReference type="OrthoDB" id="6339427at2759"/>
<dbReference type="InterPro" id="IPR003663">
    <property type="entry name" value="Sugar/inositol_transpt"/>
</dbReference>
<evidence type="ECO:0000256" key="9">
    <source>
        <dbReference type="SAM" id="Phobius"/>
    </source>
</evidence>
<dbReference type="InterPro" id="IPR036259">
    <property type="entry name" value="MFS_trans_sf"/>
</dbReference>
<feature type="transmembrane region" description="Helical" evidence="9">
    <location>
        <begin position="200"/>
        <end position="222"/>
    </location>
</feature>
<feature type="transmembrane region" description="Helical" evidence="9">
    <location>
        <begin position="113"/>
        <end position="130"/>
    </location>
</feature>
<feature type="transmembrane region" description="Helical" evidence="9">
    <location>
        <begin position="228"/>
        <end position="249"/>
    </location>
</feature>
<proteinExistence type="inferred from homology"/>
<feature type="transmembrane region" description="Helical" evidence="9">
    <location>
        <begin position="70"/>
        <end position="93"/>
    </location>
</feature>
<feature type="transmembrane region" description="Helical" evidence="9">
    <location>
        <begin position="166"/>
        <end position="188"/>
    </location>
</feature>
<feature type="transmembrane region" description="Helical" evidence="9">
    <location>
        <begin position="414"/>
        <end position="437"/>
    </location>
</feature>
<keyword evidence="4 9" id="KW-0812">Transmembrane</keyword>
<feature type="region of interest" description="Disordered" evidence="8">
    <location>
        <begin position="1"/>
        <end position="28"/>
    </location>
</feature>
<dbReference type="PANTHER" id="PTHR48020">
    <property type="entry name" value="PROTON MYO-INOSITOL COTRANSPORTER"/>
    <property type="match status" value="1"/>
</dbReference>
<feature type="transmembrane region" description="Helical" evidence="9">
    <location>
        <begin position="142"/>
        <end position="160"/>
    </location>
</feature>
<dbReference type="Gene3D" id="1.20.1250.20">
    <property type="entry name" value="MFS general substrate transporter like domains"/>
    <property type="match status" value="1"/>
</dbReference>
<comment type="subcellular location">
    <subcellularLocation>
        <location evidence="1">Membrane</location>
        <topology evidence="1">Multi-pass membrane protein</topology>
    </subcellularLocation>
</comment>
<evidence type="ECO:0000256" key="7">
    <source>
        <dbReference type="RuleBase" id="RU003346"/>
    </source>
</evidence>
<reference evidence="11" key="1">
    <citation type="journal article" date="2022" name="Proc. Natl. Acad. Sci. U.S.A.">
        <title>Life cycle and functional genomics of the unicellular red alga Galdieria for elucidating algal and plant evolution and industrial use.</title>
        <authorList>
            <person name="Hirooka S."/>
            <person name="Itabashi T."/>
            <person name="Ichinose T.M."/>
            <person name="Onuma R."/>
            <person name="Fujiwara T."/>
            <person name="Yamashita S."/>
            <person name="Jong L.W."/>
            <person name="Tomita R."/>
            <person name="Iwane A.H."/>
            <person name="Miyagishima S.Y."/>
        </authorList>
    </citation>
    <scope>NUCLEOTIDE SEQUENCE</scope>
    <source>
        <strain evidence="11">NBRC 102759</strain>
    </source>
</reference>
<accession>A0A9C7PR51</accession>
<evidence type="ECO:0000313" key="11">
    <source>
        <dbReference type="EMBL" id="GJQ08492.1"/>
    </source>
</evidence>
<sequence>MSKKEEELSVIREPSTEVNEERGDEKGMRYAVTGHTEQEIDAELEKLEEASVQKGGRRVFSSTLFGNPKYFIWVLASFASMGGILYGIDQSLISGAGLYVPHDLNYGSNKESMISGFMPLGGIFGAIMVYPTNELIGRKWSIIGACLLYTVGGILEADAQSWGMLLAGRMILGAGVALEAATVPGYIAECSTKRWRGGLVSLYQVMIMLGLLFGYIDAAIFVDVSGNWRWMLGSSLLFSTIFLIAMLFLPESPRYLMKMGKKLDSYVIWKRVRGFSTFEEKEEFFQMEQHVLEEIESAKGRFIWLDFINKPRCRHAAQYAIILMIVQQFSGINSVNYYMGTLMHETGLTKQQAVYTSMIGGGTGFLSTIPAIYLMDRLGRRTLLLTLISGVFIGLLIIGFSFLSSATHTKEGIYIWGVVIYYLFWGSCLGPTPWVVGSEVWPTYLRSQGLFLTDITNWTGDFITTYAFPHMVDGMTNTGTFCGFYAGIVLVGTIYMMFFMPETKDKTLEELDEVFEQPLSDLMAENIQKMKETWDDLKSFRFSRVWSLSK</sequence>
<feature type="compositionally biased region" description="Basic and acidic residues" evidence="8">
    <location>
        <begin position="1"/>
        <end position="10"/>
    </location>
</feature>
<keyword evidence="6 9" id="KW-0472">Membrane</keyword>
<keyword evidence="5 9" id="KW-1133">Transmembrane helix</keyword>
<protein>
    <recommendedName>
        <fullName evidence="10">Major facilitator superfamily (MFS) profile domain-containing protein</fullName>
    </recommendedName>
</protein>
<dbReference type="PRINTS" id="PR00171">
    <property type="entry name" value="SUGRTRNSPORT"/>
</dbReference>
<reference evidence="11" key="2">
    <citation type="submission" date="2022-01" db="EMBL/GenBank/DDBJ databases">
        <authorList>
            <person name="Hirooka S."/>
            <person name="Miyagishima S.Y."/>
        </authorList>
    </citation>
    <scope>NUCLEOTIDE SEQUENCE</scope>
    <source>
        <strain evidence="11">NBRC 102759</strain>
    </source>
</reference>
<dbReference type="EMBL" id="BQMJ01000002">
    <property type="protein sequence ID" value="GJQ08492.1"/>
    <property type="molecule type" value="Genomic_DNA"/>
</dbReference>
<evidence type="ECO:0000256" key="8">
    <source>
        <dbReference type="SAM" id="MobiDB-lite"/>
    </source>
</evidence>